<comment type="subunit">
    <text evidence="7">Part of a complex composed of FtsB, FtsL and FtsQ.</text>
</comment>
<dbReference type="InParanoid" id="A0A3N0VEE4"/>
<protein>
    <recommendedName>
        <fullName evidence="7">Cell division protein FtsB</fullName>
    </recommendedName>
</protein>
<dbReference type="GO" id="GO:0030428">
    <property type="term" value="C:cell septum"/>
    <property type="evidence" value="ECO:0007669"/>
    <property type="project" value="TreeGrafter"/>
</dbReference>
<keyword evidence="7" id="KW-0997">Cell inner membrane</keyword>
<proteinExistence type="inferred from homology"/>
<keyword evidence="7" id="KW-0175">Coiled coil</keyword>
<organism evidence="8 9">
    <name type="scientific">Stagnimonas aquatica</name>
    <dbReference type="NCBI Taxonomy" id="2689987"/>
    <lineage>
        <taxon>Bacteria</taxon>
        <taxon>Pseudomonadati</taxon>
        <taxon>Pseudomonadota</taxon>
        <taxon>Gammaproteobacteria</taxon>
        <taxon>Nevskiales</taxon>
        <taxon>Nevskiaceae</taxon>
        <taxon>Stagnimonas</taxon>
    </lineage>
</organism>
<dbReference type="GO" id="GO:0032153">
    <property type="term" value="C:cell division site"/>
    <property type="evidence" value="ECO:0007669"/>
    <property type="project" value="UniProtKB-UniRule"/>
</dbReference>
<comment type="caution">
    <text evidence="8">The sequence shown here is derived from an EMBL/GenBank/DDBJ whole genome shotgun (WGS) entry which is preliminary data.</text>
</comment>
<evidence type="ECO:0000256" key="5">
    <source>
        <dbReference type="ARBA" id="ARBA00023136"/>
    </source>
</evidence>
<evidence type="ECO:0000256" key="4">
    <source>
        <dbReference type="ARBA" id="ARBA00022989"/>
    </source>
</evidence>
<evidence type="ECO:0000313" key="9">
    <source>
        <dbReference type="Proteomes" id="UP000282106"/>
    </source>
</evidence>
<feature type="coiled-coil region" evidence="7">
    <location>
        <begin position="31"/>
        <end position="72"/>
    </location>
</feature>
<dbReference type="AlphaFoldDB" id="A0A3N0VEE4"/>
<evidence type="ECO:0000256" key="6">
    <source>
        <dbReference type="ARBA" id="ARBA00023306"/>
    </source>
</evidence>
<keyword evidence="1 7" id="KW-1003">Cell membrane</keyword>
<dbReference type="NCBIfam" id="NF002058">
    <property type="entry name" value="PRK00888.1"/>
    <property type="match status" value="1"/>
</dbReference>
<feature type="topological domain" description="Cytoplasmic" evidence="7">
    <location>
        <begin position="1"/>
        <end position="5"/>
    </location>
</feature>
<sequence>MPRRLVTWLLLALVLVLQYRLWLGDGGYADKRRLSAQVEAQRLEVERLRARNAALQAEVDDLKAGVAAVEARARADLGMIQPGETFYLMTPKP</sequence>
<dbReference type="PANTHER" id="PTHR37485">
    <property type="entry name" value="CELL DIVISION PROTEIN FTSB"/>
    <property type="match status" value="1"/>
</dbReference>
<dbReference type="PANTHER" id="PTHR37485:SF1">
    <property type="entry name" value="CELL DIVISION PROTEIN FTSB"/>
    <property type="match status" value="1"/>
</dbReference>
<evidence type="ECO:0000313" key="8">
    <source>
        <dbReference type="EMBL" id="ROH91129.1"/>
    </source>
</evidence>
<keyword evidence="5 7" id="KW-0472">Membrane</keyword>
<dbReference type="HAMAP" id="MF_00599">
    <property type="entry name" value="FtsB"/>
    <property type="match status" value="1"/>
</dbReference>
<name>A0A3N0VEE4_9GAMM</name>
<keyword evidence="3 7" id="KW-0812">Transmembrane</keyword>
<keyword evidence="2 7" id="KW-0132">Cell division</keyword>
<dbReference type="Proteomes" id="UP000282106">
    <property type="component" value="Unassembled WGS sequence"/>
</dbReference>
<evidence type="ECO:0000256" key="2">
    <source>
        <dbReference type="ARBA" id="ARBA00022618"/>
    </source>
</evidence>
<comment type="function">
    <text evidence="7">Essential cell division protein. May link together the upstream cell division proteins, which are predominantly cytoplasmic, with the downstream cell division proteins, which are predominantly periplasmic.</text>
</comment>
<dbReference type="InterPro" id="IPR007060">
    <property type="entry name" value="FtsL/DivIC"/>
</dbReference>
<dbReference type="RefSeq" id="WP_123211584.1">
    <property type="nucleotide sequence ID" value="NZ_RJVO01000003.1"/>
</dbReference>
<dbReference type="Pfam" id="PF04977">
    <property type="entry name" value="DivIC"/>
    <property type="match status" value="1"/>
</dbReference>
<reference evidence="8 9" key="1">
    <citation type="submission" date="2018-10" db="EMBL/GenBank/DDBJ databases">
        <authorList>
            <person name="Chen W.-M."/>
        </authorList>
    </citation>
    <scope>NUCLEOTIDE SEQUENCE [LARGE SCALE GENOMIC DNA]</scope>
    <source>
        <strain evidence="8 9">THS-13</strain>
    </source>
</reference>
<accession>A0A3N0VEE4</accession>
<evidence type="ECO:0000256" key="3">
    <source>
        <dbReference type="ARBA" id="ARBA00022692"/>
    </source>
</evidence>
<dbReference type="FunCoup" id="A0A3N0VEE4">
    <property type="interactions" value="55"/>
</dbReference>
<comment type="subcellular location">
    <subcellularLocation>
        <location evidence="7">Cell inner membrane</location>
        <topology evidence="7">Single-pass type II membrane protein</topology>
    </subcellularLocation>
    <text evidence="7">Localizes to the division septum.</text>
</comment>
<comment type="similarity">
    <text evidence="7">Belongs to the FtsB family.</text>
</comment>
<keyword evidence="4 7" id="KW-1133">Transmembrane helix</keyword>
<gene>
    <name evidence="7 8" type="primary">ftsB</name>
    <name evidence="8" type="ORF">ED208_09220</name>
</gene>
<dbReference type="GO" id="GO:0043093">
    <property type="term" value="P:FtsZ-dependent cytokinesis"/>
    <property type="evidence" value="ECO:0007669"/>
    <property type="project" value="UniProtKB-UniRule"/>
</dbReference>
<feature type="topological domain" description="Periplasmic" evidence="7">
    <location>
        <begin position="24"/>
        <end position="93"/>
    </location>
</feature>
<evidence type="ECO:0000256" key="7">
    <source>
        <dbReference type="HAMAP-Rule" id="MF_00599"/>
    </source>
</evidence>
<dbReference type="EMBL" id="RJVO01000003">
    <property type="protein sequence ID" value="ROH91129.1"/>
    <property type="molecule type" value="Genomic_DNA"/>
</dbReference>
<keyword evidence="6 7" id="KW-0131">Cell cycle</keyword>
<dbReference type="InterPro" id="IPR023081">
    <property type="entry name" value="Cell_div_FtsB"/>
</dbReference>
<evidence type="ECO:0000256" key="1">
    <source>
        <dbReference type="ARBA" id="ARBA00022475"/>
    </source>
</evidence>
<dbReference type="GO" id="GO:0005886">
    <property type="term" value="C:plasma membrane"/>
    <property type="evidence" value="ECO:0007669"/>
    <property type="project" value="UniProtKB-SubCell"/>
</dbReference>
<keyword evidence="9" id="KW-1185">Reference proteome</keyword>